<reference evidence="5" key="1">
    <citation type="submission" date="2023-10" db="EMBL/GenBank/DDBJ databases">
        <title>Genome assembly of Pristionchus species.</title>
        <authorList>
            <person name="Yoshida K."/>
            <person name="Sommer R.J."/>
        </authorList>
    </citation>
    <scope>NUCLEOTIDE SEQUENCE</scope>
    <source>
        <strain evidence="5">RS0144</strain>
    </source>
</reference>
<dbReference type="InterPro" id="IPR013932">
    <property type="entry name" value="TATA-bd_TIP120"/>
</dbReference>
<gene>
    <name evidence="5" type="ORF">PENTCL1PPCAC_717</name>
</gene>
<sequence length="457" mass="49942">SLLQGATLTAFLEFITTFVRSSLPSKLTFESLLNKLSSPVYADAQSVLSRQSIHSYAALVAAVAASEDDQKNAVELGTKLAEQLSHGQATDSNRLFALITLGELGKRAPEIYATAKFKPEEIILSSFSSGNEDIKLAGSIALGTLIIGSLPAYLPFLLNQISTQPRRQYLLLHALKEVIAYEMAQPEVDAAFADQVDAVWEVLERHADCAEEGMRYTVVDGGGEGGLRVMELIFDLFQAHASSPSVNMRAAVVTSVKFMITVEKKPIDDVLDTMMSSLLSAAGDANLDVRHVALVVLNSAAHNKPDLIRNRLGEVMPVVYHETNVRQELIREVEMGPFKHSVDDGLDLRKSAFECMYTLLGSCIDRLDMQTFIAALENGLKDQHDIKLLSYLILAKIAALAPVVLATELTRVCDPLKAQLNVENKANAVKQELDKNEELKRAVLQPSSPSTKIPKAR</sequence>
<evidence type="ECO:0000259" key="4">
    <source>
        <dbReference type="Pfam" id="PF08623"/>
    </source>
</evidence>
<accession>A0AAV5S8N5</accession>
<dbReference type="Gene3D" id="1.25.10.10">
    <property type="entry name" value="Leucine-rich Repeat Variant"/>
    <property type="match status" value="1"/>
</dbReference>
<proteinExistence type="inferred from homology"/>
<feature type="non-terminal residue" evidence="5">
    <location>
        <position position="1"/>
    </location>
</feature>
<dbReference type="EMBL" id="BTSX01000001">
    <property type="protein sequence ID" value="GMS78542.1"/>
    <property type="molecule type" value="Genomic_DNA"/>
</dbReference>
<evidence type="ECO:0000256" key="3">
    <source>
        <dbReference type="ARBA" id="ARBA00022786"/>
    </source>
</evidence>
<protein>
    <recommendedName>
        <fullName evidence="4">TATA-binding protein interacting (TIP20) domain-containing protein</fullName>
    </recommendedName>
</protein>
<dbReference type="InterPro" id="IPR011989">
    <property type="entry name" value="ARM-like"/>
</dbReference>
<name>A0AAV5S8N5_9BILA</name>
<dbReference type="PANTHER" id="PTHR12696">
    <property type="entry name" value="TIP120"/>
    <property type="match status" value="1"/>
</dbReference>
<dbReference type="GO" id="GO:0010265">
    <property type="term" value="P:SCF complex assembly"/>
    <property type="evidence" value="ECO:0007669"/>
    <property type="project" value="InterPro"/>
</dbReference>
<dbReference type="InterPro" id="IPR016024">
    <property type="entry name" value="ARM-type_fold"/>
</dbReference>
<dbReference type="SUPFAM" id="SSF48371">
    <property type="entry name" value="ARM repeat"/>
    <property type="match status" value="1"/>
</dbReference>
<dbReference type="Proteomes" id="UP001432027">
    <property type="component" value="Unassembled WGS sequence"/>
</dbReference>
<comment type="similarity">
    <text evidence="1">Belongs to the CAND family.</text>
</comment>
<dbReference type="AlphaFoldDB" id="A0AAV5S8N5"/>
<organism evidence="5 6">
    <name type="scientific">Pristionchus entomophagus</name>
    <dbReference type="NCBI Taxonomy" id="358040"/>
    <lineage>
        <taxon>Eukaryota</taxon>
        <taxon>Metazoa</taxon>
        <taxon>Ecdysozoa</taxon>
        <taxon>Nematoda</taxon>
        <taxon>Chromadorea</taxon>
        <taxon>Rhabditida</taxon>
        <taxon>Rhabditina</taxon>
        <taxon>Diplogasteromorpha</taxon>
        <taxon>Diplogasteroidea</taxon>
        <taxon>Neodiplogasteridae</taxon>
        <taxon>Pristionchus</taxon>
    </lineage>
</organism>
<dbReference type="InterPro" id="IPR039852">
    <property type="entry name" value="CAND1/CAND2"/>
</dbReference>
<evidence type="ECO:0000313" key="5">
    <source>
        <dbReference type="EMBL" id="GMS78542.1"/>
    </source>
</evidence>
<dbReference type="Pfam" id="PF08623">
    <property type="entry name" value="TIP120"/>
    <property type="match status" value="1"/>
</dbReference>
<evidence type="ECO:0000313" key="6">
    <source>
        <dbReference type="Proteomes" id="UP001432027"/>
    </source>
</evidence>
<evidence type="ECO:0000256" key="1">
    <source>
        <dbReference type="ARBA" id="ARBA00007657"/>
    </source>
</evidence>
<keyword evidence="2" id="KW-0677">Repeat</keyword>
<evidence type="ECO:0000256" key="2">
    <source>
        <dbReference type="ARBA" id="ARBA00022737"/>
    </source>
</evidence>
<feature type="domain" description="TATA-binding protein interacting (TIP20)" evidence="4">
    <location>
        <begin position="307"/>
        <end position="448"/>
    </location>
</feature>
<keyword evidence="6" id="KW-1185">Reference proteome</keyword>
<keyword evidence="3" id="KW-0833">Ubl conjugation pathway</keyword>
<comment type="caution">
    <text evidence="5">The sequence shown here is derived from an EMBL/GenBank/DDBJ whole genome shotgun (WGS) entry which is preliminary data.</text>
</comment>